<dbReference type="SUPFAM" id="SSF52047">
    <property type="entry name" value="RNI-like"/>
    <property type="match status" value="1"/>
</dbReference>
<dbReference type="PANTHER" id="PTHR31900">
    <property type="entry name" value="F-BOX/RNI SUPERFAMILY PROTEIN-RELATED"/>
    <property type="match status" value="1"/>
</dbReference>
<dbReference type="AlphaFoldDB" id="A0A5D2DMH9"/>
<dbReference type="Pfam" id="PF07723">
    <property type="entry name" value="LRR_2"/>
    <property type="match status" value="1"/>
</dbReference>
<organism evidence="1 2">
    <name type="scientific">Gossypium darwinii</name>
    <name type="common">Darwin's cotton</name>
    <name type="synonym">Gossypium barbadense var. darwinii</name>
    <dbReference type="NCBI Taxonomy" id="34276"/>
    <lineage>
        <taxon>Eukaryota</taxon>
        <taxon>Viridiplantae</taxon>
        <taxon>Streptophyta</taxon>
        <taxon>Embryophyta</taxon>
        <taxon>Tracheophyta</taxon>
        <taxon>Spermatophyta</taxon>
        <taxon>Magnoliopsida</taxon>
        <taxon>eudicotyledons</taxon>
        <taxon>Gunneridae</taxon>
        <taxon>Pentapetalae</taxon>
        <taxon>rosids</taxon>
        <taxon>malvids</taxon>
        <taxon>Malvales</taxon>
        <taxon>Malvaceae</taxon>
        <taxon>Malvoideae</taxon>
        <taxon>Gossypium</taxon>
    </lineage>
</organism>
<sequence length="284" mass="33186">MTNGMLKHQPITRLYFSTRLIFSPHEVHRFNIYSRQAMPFSLDSGPCSRLPANTQLLYRQKMSNILRAFGFQSFDAQQGGFSTQVSPHLQHRSRPFISQHYDQRCNPPARGSGSGHLDFRKMEIRFLRTADLFILGREFICSETQPRNLHRVRNYRSVRLPSLKVLHLRSVTYANNKSVSKLLQGCTVLEELIVKRTFKDNARNFIVHLPTLKTLNIKVQFDKMSKLRSKYDLTINAPNLGYLEIIDWESVIHFESVFISLVEVTMELPYSKWWKHFAMLSSFT</sequence>
<dbReference type="InterPro" id="IPR032675">
    <property type="entry name" value="LRR_dom_sf"/>
</dbReference>
<dbReference type="Gene3D" id="3.80.10.10">
    <property type="entry name" value="Ribonuclease Inhibitor"/>
    <property type="match status" value="1"/>
</dbReference>
<dbReference type="InterPro" id="IPR050232">
    <property type="entry name" value="FBL13/AtMIF1-like"/>
</dbReference>
<evidence type="ECO:0000313" key="1">
    <source>
        <dbReference type="EMBL" id="TYG82263.1"/>
    </source>
</evidence>
<evidence type="ECO:0008006" key="3">
    <source>
        <dbReference type="Google" id="ProtNLM"/>
    </source>
</evidence>
<evidence type="ECO:0000313" key="2">
    <source>
        <dbReference type="Proteomes" id="UP000323506"/>
    </source>
</evidence>
<dbReference type="InterPro" id="IPR013101">
    <property type="entry name" value="LRR_PRU1-like"/>
</dbReference>
<dbReference type="Proteomes" id="UP000323506">
    <property type="component" value="Chromosome D01"/>
</dbReference>
<dbReference type="PANTHER" id="PTHR31900:SF34">
    <property type="entry name" value="EMB|CAB62440.1-RELATED"/>
    <property type="match status" value="1"/>
</dbReference>
<keyword evidence="2" id="KW-1185">Reference proteome</keyword>
<gene>
    <name evidence="1" type="ORF">ES288_D01G073700v1</name>
</gene>
<proteinExistence type="predicted"/>
<dbReference type="EMBL" id="CM017701">
    <property type="protein sequence ID" value="TYG82263.1"/>
    <property type="molecule type" value="Genomic_DNA"/>
</dbReference>
<protein>
    <recommendedName>
        <fullName evidence="3">FBD domain-containing protein</fullName>
    </recommendedName>
</protein>
<reference evidence="1 2" key="1">
    <citation type="submission" date="2019-06" db="EMBL/GenBank/DDBJ databases">
        <title>WGS assembly of Gossypium darwinii.</title>
        <authorList>
            <person name="Chen Z.J."/>
            <person name="Sreedasyam A."/>
            <person name="Ando A."/>
            <person name="Song Q."/>
            <person name="De L."/>
            <person name="Hulse-Kemp A."/>
            <person name="Ding M."/>
            <person name="Ye W."/>
            <person name="Kirkbride R."/>
            <person name="Jenkins J."/>
            <person name="Plott C."/>
            <person name="Lovell J."/>
            <person name="Lin Y.-M."/>
            <person name="Vaughn R."/>
            <person name="Liu B."/>
            <person name="Li W."/>
            <person name="Simpson S."/>
            <person name="Scheffler B."/>
            <person name="Saski C."/>
            <person name="Grover C."/>
            <person name="Hu G."/>
            <person name="Conover J."/>
            <person name="Carlson J."/>
            <person name="Shu S."/>
            <person name="Boston L."/>
            <person name="Williams M."/>
            <person name="Peterson D."/>
            <person name="Mcgee K."/>
            <person name="Jones D."/>
            <person name="Wendel J."/>
            <person name="Stelly D."/>
            <person name="Grimwood J."/>
            <person name="Schmutz J."/>
        </authorList>
    </citation>
    <scope>NUCLEOTIDE SEQUENCE [LARGE SCALE GENOMIC DNA]</scope>
    <source>
        <strain evidence="1">1808015.09</strain>
    </source>
</reference>
<name>A0A5D2DMH9_GOSDA</name>
<accession>A0A5D2DMH9</accession>